<dbReference type="InterPro" id="IPR020556">
    <property type="entry name" value="Amidase_CS"/>
</dbReference>
<dbReference type="NCBIfam" id="NF009119">
    <property type="entry name" value="PRK12470.1"/>
    <property type="match status" value="1"/>
</dbReference>
<dbReference type="Proteomes" id="UP001551695">
    <property type="component" value="Unassembled WGS sequence"/>
</dbReference>
<dbReference type="GO" id="GO:0004040">
    <property type="term" value="F:amidase activity"/>
    <property type="evidence" value="ECO:0007669"/>
    <property type="project" value="UniProtKB-EC"/>
</dbReference>
<evidence type="ECO:0000256" key="3">
    <source>
        <dbReference type="ARBA" id="ARBA00012922"/>
    </source>
</evidence>
<dbReference type="EMBL" id="JBFAKC010000007">
    <property type="protein sequence ID" value="MEV0709441.1"/>
    <property type="molecule type" value="Genomic_DNA"/>
</dbReference>
<reference evidence="5 6" key="1">
    <citation type="submission" date="2024-06" db="EMBL/GenBank/DDBJ databases">
        <title>The Natural Products Discovery Center: Release of the First 8490 Sequenced Strains for Exploring Actinobacteria Biosynthetic Diversity.</title>
        <authorList>
            <person name="Kalkreuter E."/>
            <person name="Kautsar S.A."/>
            <person name="Yang D."/>
            <person name="Bader C.D."/>
            <person name="Teijaro C.N."/>
            <person name="Fluegel L."/>
            <person name="Davis C.M."/>
            <person name="Simpson J.R."/>
            <person name="Lauterbach L."/>
            <person name="Steele A.D."/>
            <person name="Gui C."/>
            <person name="Meng S."/>
            <person name="Li G."/>
            <person name="Viehrig K."/>
            <person name="Ye F."/>
            <person name="Su P."/>
            <person name="Kiefer A.F."/>
            <person name="Nichols A."/>
            <person name="Cepeda A.J."/>
            <person name="Yan W."/>
            <person name="Fan B."/>
            <person name="Jiang Y."/>
            <person name="Adhikari A."/>
            <person name="Zheng C.-J."/>
            <person name="Schuster L."/>
            <person name="Cowan T.M."/>
            <person name="Smanski M.J."/>
            <person name="Chevrette M.G."/>
            <person name="De Carvalho L.P.S."/>
            <person name="Shen B."/>
        </authorList>
    </citation>
    <scope>NUCLEOTIDE SEQUENCE [LARGE SCALE GENOMIC DNA]</scope>
    <source>
        <strain evidence="5 6">NPDC050403</strain>
    </source>
</reference>
<dbReference type="Gene3D" id="3.90.1300.10">
    <property type="entry name" value="Amidase signature (AS) domain"/>
    <property type="match status" value="1"/>
</dbReference>
<dbReference type="InterPro" id="IPR023631">
    <property type="entry name" value="Amidase_dom"/>
</dbReference>
<evidence type="ECO:0000313" key="5">
    <source>
        <dbReference type="EMBL" id="MEV0709441.1"/>
    </source>
</evidence>
<protein>
    <recommendedName>
        <fullName evidence="3">amidase</fullName>
        <ecNumber evidence="3">3.5.1.4</ecNumber>
    </recommendedName>
</protein>
<evidence type="ECO:0000256" key="1">
    <source>
        <dbReference type="ARBA" id="ARBA00001311"/>
    </source>
</evidence>
<comment type="similarity">
    <text evidence="2">Belongs to the amidase family.</text>
</comment>
<dbReference type="RefSeq" id="WP_357784957.1">
    <property type="nucleotide sequence ID" value="NZ_JBFAKC010000007.1"/>
</dbReference>
<feature type="domain" description="Amidase" evidence="4">
    <location>
        <begin position="27"/>
        <end position="448"/>
    </location>
</feature>
<evidence type="ECO:0000259" key="4">
    <source>
        <dbReference type="Pfam" id="PF01425"/>
    </source>
</evidence>
<comment type="catalytic activity">
    <reaction evidence="1">
        <text>a monocarboxylic acid amide + H2O = a monocarboxylate + NH4(+)</text>
        <dbReference type="Rhea" id="RHEA:12020"/>
        <dbReference type="ChEBI" id="CHEBI:15377"/>
        <dbReference type="ChEBI" id="CHEBI:28938"/>
        <dbReference type="ChEBI" id="CHEBI:35757"/>
        <dbReference type="ChEBI" id="CHEBI:83628"/>
        <dbReference type="EC" id="3.5.1.4"/>
    </reaction>
</comment>
<dbReference type="EC" id="3.5.1.4" evidence="3"/>
<dbReference type="Pfam" id="PF01425">
    <property type="entry name" value="Amidase"/>
    <property type="match status" value="1"/>
</dbReference>
<dbReference type="PANTHER" id="PTHR11895">
    <property type="entry name" value="TRANSAMIDASE"/>
    <property type="match status" value="1"/>
</dbReference>
<dbReference type="SUPFAM" id="SSF75304">
    <property type="entry name" value="Amidase signature (AS) enzymes"/>
    <property type="match status" value="1"/>
</dbReference>
<dbReference type="InterPro" id="IPR036928">
    <property type="entry name" value="AS_sf"/>
</dbReference>
<name>A0ABV3FW78_9NOCA</name>
<evidence type="ECO:0000256" key="2">
    <source>
        <dbReference type="ARBA" id="ARBA00009199"/>
    </source>
</evidence>
<sequence>MDIHEVAGSGIGEQRELLDSGAVSVTELVEATLERIDRASELGAFIRVLREQARAEAAARDRQRLDGAELGPLHGIPVAVKDEIDVAGVVTTFGTRANRTPAAADAEMVRRLRAAGAVIIGKTAMPEFGQWPFTESSTYGMTRNPWDPSRSTGGSSGGSAAAVAAGLVPVALGGDGGGSIRIPAACCGLFGLKPQRGRVPVAPHEHLWWALGVAGPLTRSVLDSAIVYDVIRGGAPADRFGAPDPIMSFEEAARRTDRVLRIGYSTRSPVPMVKLDPEHRRAVEETAALLAGLGHTVFEVDPDYPDPTPAFFPQFFGGVRAEAESVEHPELLERRTRETLRLGAWARRGVVERAIRRGEALTRKVDRIFEECDLLLTPTLAIRPPAVGVLDGLGSVRAQLAAIPMVAYTGLWNVTGNPAASVPTGGAADGLPLSVQLIGPANGETTILSAAAQLERERPQARAPYRIPG</sequence>
<dbReference type="PANTHER" id="PTHR11895:SF7">
    <property type="entry name" value="GLUTAMYL-TRNA(GLN) AMIDOTRANSFERASE SUBUNIT A, MITOCHONDRIAL"/>
    <property type="match status" value="1"/>
</dbReference>
<dbReference type="PROSITE" id="PS00571">
    <property type="entry name" value="AMIDASES"/>
    <property type="match status" value="1"/>
</dbReference>
<keyword evidence="6" id="KW-1185">Reference proteome</keyword>
<keyword evidence="5" id="KW-0378">Hydrolase</keyword>
<gene>
    <name evidence="5" type="ORF">AB0I48_17920</name>
</gene>
<evidence type="ECO:0000313" key="6">
    <source>
        <dbReference type="Proteomes" id="UP001551695"/>
    </source>
</evidence>
<comment type="caution">
    <text evidence="5">The sequence shown here is derived from an EMBL/GenBank/DDBJ whole genome shotgun (WGS) entry which is preliminary data.</text>
</comment>
<dbReference type="InterPro" id="IPR000120">
    <property type="entry name" value="Amidase"/>
</dbReference>
<proteinExistence type="inferred from homology"/>
<organism evidence="5 6">
    <name type="scientific">Nocardia aurea</name>
    <dbReference type="NCBI Taxonomy" id="2144174"/>
    <lineage>
        <taxon>Bacteria</taxon>
        <taxon>Bacillati</taxon>
        <taxon>Actinomycetota</taxon>
        <taxon>Actinomycetes</taxon>
        <taxon>Mycobacteriales</taxon>
        <taxon>Nocardiaceae</taxon>
        <taxon>Nocardia</taxon>
    </lineage>
</organism>
<accession>A0ABV3FW78</accession>